<organism evidence="2 3">
    <name type="scientific">Ranatra chinensis</name>
    <dbReference type="NCBI Taxonomy" id="642074"/>
    <lineage>
        <taxon>Eukaryota</taxon>
        <taxon>Metazoa</taxon>
        <taxon>Ecdysozoa</taxon>
        <taxon>Arthropoda</taxon>
        <taxon>Hexapoda</taxon>
        <taxon>Insecta</taxon>
        <taxon>Pterygota</taxon>
        <taxon>Neoptera</taxon>
        <taxon>Paraneoptera</taxon>
        <taxon>Hemiptera</taxon>
        <taxon>Heteroptera</taxon>
        <taxon>Panheteroptera</taxon>
        <taxon>Nepomorpha</taxon>
        <taxon>Nepidae</taxon>
        <taxon>Ranatrinae</taxon>
        <taxon>Ranatra</taxon>
    </lineage>
</organism>
<dbReference type="AlphaFoldDB" id="A0ABD0YIW8"/>
<dbReference type="Proteomes" id="UP001558652">
    <property type="component" value="Unassembled WGS sequence"/>
</dbReference>
<feature type="compositionally biased region" description="Low complexity" evidence="1">
    <location>
        <begin position="34"/>
        <end position="47"/>
    </location>
</feature>
<name>A0ABD0YIW8_9HEMI</name>
<gene>
    <name evidence="2" type="ORF">AAG570_004377</name>
</gene>
<comment type="caution">
    <text evidence="2">The sequence shown here is derived from an EMBL/GenBank/DDBJ whole genome shotgun (WGS) entry which is preliminary data.</text>
</comment>
<feature type="region of interest" description="Disordered" evidence="1">
    <location>
        <begin position="34"/>
        <end position="65"/>
    </location>
</feature>
<keyword evidence="3" id="KW-1185">Reference proteome</keyword>
<reference evidence="2 3" key="1">
    <citation type="submission" date="2024-07" db="EMBL/GenBank/DDBJ databases">
        <title>Chromosome-level genome assembly of the water stick insect Ranatra chinensis (Heteroptera: Nepidae).</title>
        <authorList>
            <person name="Liu X."/>
        </authorList>
    </citation>
    <scope>NUCLEOTIDE SEQUENCE [LARGE SCALE GENOMIC DNA]</scope>
    <source>
        <strain evidence="2">Cailab_2021Rc</strain>
        <tissue evidence="2">Muscle</tissue>
    </source>
</reference>
<sequence length="144" mass="15405">MLARYWGPAAAFCNCRQVQVYYFRRKRKRKRGTVAAAAARRMPAGRGEQPLGGGQTAATGGGGGGSYRSLSGDVYRSTTLAASPTQYDKFSVIESFKKVFNSVTSSATVPSSKQTEPLLHQKQAIIVPRKMPTSAAAEETALLG</sequence>
<evidence type="ECO:0000256" key="1">
    <source>
        <dbReference type="SAM" id="MobiDB-lite"/>
    </source>
</evidence>
<protein>
    <submittedName>
        <fullName evidence="2">Uncharacterized protein</fullName>
    </submittedName>
</protein>
<evidence type="ECO:0000313" key="2">
    <source>
        <dbReference type="EMBL" id="KAL1117049.1"/>
    </source>
</evidence>
<evidence type="ECO:0000313" key="3">
    <source>
        <dbReference type="Proteomes" id="UP001558652"/>
    </source>
</evidence>
<feature type="compositionally biased region" description="Gly residues" evidence="1">
    <location>
        <begin position="50"/>
        <end position="65"/>
    </location>
</feature>
<proteinExistence type="predicted"/>
<accession>A0ABD0YIW8</accession>
<dbReference type="EMBL" id="JBFDAA010000016">
    <property type="protein sequence ID" value="KAL1117049.1"/>
    <property type="molecule type" value="Genomic_DNA"/>
</dbReference>